<feature type="region of interest" description="Disordered" evidence="1">
    <location>
        <begin position="15"/>
        <end position="62"/>
    </location>
</feature>
<dbReference type="EMBL" id="JBANRG010000030">
    <property type="protein sequence ID" value="KAK7451801.1"/>
    <property type="molecule type" value="Genomic_DNA"/>
</dbReference>
<evidence type="ECO:0008006" key="4">
    <source>
        <dbReference type="Google" id="ProtNLM"/>
    </source>
</evidence>
<accession>A0ABR1J9J0</accession>
<reference evidence="2 3" key="1">
    <citation type="submission" date="2024-01" db="EMBL/GenBank/DDBJ databases">
        <title>A draft genome for the cacao thread blight pathogen Marasmiellus scandens.</title>
        <authorList>
            <person name="Baruah I.K."/>
            <person name="Leung J."/>
            <person name="Bukari Y."/>
            <person name="Amoako-Attah I."/>
            <person name="Meinhardt L.W."/>
            <person name="Bailey B.A."/>
            <person name="Cohen S.P."/>
        </authorList>
    </citation>
    <scope>NUCLEOTIDE SEQUENCE [LARGE SCALE GENOMIC DNA]</scope>
    <source>
        <strain evidence="2 3">GH-19</strain>
    </source>
</reference>
<feature type="compositionally biased region" description="Low complexity" evidence="1">
    <location>
        <begin position="165"/>
        <end position="175"/>
    </location>
</feature>
<name>A0ABR1J9J0_9AGAR</name>
<evidence type="ECO:0000313" key="2">
    <source>
        <dbReference type="EMBL" id="KAK7451801.1"/>
    </source>
</evidence>
<feature type="compositionally biased region" description="Polar residues" evidence="1">
    <location>
        <begin position="45"/>
        <end position="59"/>
    </location>
</feature>
<keyword evidence="3" id="KW-1185">Reference proteome</keyword>
<evidence type="ECO:0000256" key="1">
    <source>
        <dbReference type="SAM" id="MobiDB-lite"/>
    </source>
</evidence>
<comment type="caution">
    <text evidence="2">The sequence shown here is derived from an EMBL/GenBank/DDBJ whole genome shotgun (WGS) entry which is preliminary data.</text>
</comment>
<sequence length="426" mass="46561">MDSFGFLWEDWIQDPSMLPGPSTSTSPSTGPTNHLEFPETPVMSAVNSYQEQDNPNATKVATRGVPGFKSLSLSTAFQPLLSFPTSPTTTPLSPQSSTPTTPSVSSPTPSLFSLPQTPAETATDPIINLNARKDFPSPDIILISSDSVVFYVNQYYLLAPRASTAGPSNASSSAKGKGKEKPVPTPTWSTQSTNSFSSLLPITTPNKTQRVLPLPISSPLLNVFLHILYSADPSAYLPSLPLLTEAVDLLPKYGYAAKEVLIEGHPVYTLLLTRYSPIYPLEIYSTAAHHTIHPLAQASSSHLLSLDLSTLTDVDADRMGSVYLAKLFHLHRKRREDLCRELMPPPGMHNPTRDCGFNEQRRGMGRAWTVGAAWVSWCAKADTPPNTIRSIFKSITNHITCEECLKGRDERLGRVVVGWSMAKRTI</sequence>
<gene>
    <name evidence="2" type="ORF">VKT23_012479</name>
</gene>
<dbReference type="Proteomes" id="UP001498398">
    <property type="component" value="Unassembled WGS sequence"/>
</dbReference>
<feature type="region of interest" description="Disordered" evidence="1">
    <location>
        <begin position="84"/>
        <end position="118"/>
    </location>
</feature>
<protein>
    <recommendedName>
        <fullName evidence="4">BTB domain-containing protein</fullName>
    </recommendedName>
</protein>
<feature type="compositionally biased region" description="Low complexity" evidence="1">
    <location>
        <begin position="19"/>
        <end position="32"/>
    </location>
</feature>
<proteinExistence type="predicted"/>
<organism evidence="2 3">
    <name type="scientific">Marasmiellus scandens</name>
    <dbReference type="NCBI Taxonomy" id="2682957"/>
    <lineage>
        <taxon>Eukaryota</taxon>
        <taxon>Fungi</taxon>
        <taxon>Dikarya</taxon>
        <taxon>Basidiomycota</taxon>
        <taxon>Agaricomycotina</taxon>
        <taxon>Agaricomycetes</taxon>
        <taxon>Agaricomycetidae</taxon>
        <taxon>Agaricales</taxon>
        <taxon>Marasmiineae</taxon>
        <taxon>Omphalotaceae</taxon>
        <taxon>Marasmiellus</taxon>
    </lineage>
</organism>
<feature type="region of interest" description="Disordered" evidence="1">
    <location>
        <begin position="163"/>
        <end position="193"/>
    </location>
</feature>
<evidence type="ECO:0000313" key="3">
    <source>
        <dbReference type="Proteomes" id="UP001498398"/>
    </source>
</evidence>